<feature type="domain" description="O-GlcNAc transferase C-terminal" evidence="5">
    <location>
        <begin position="1"/>
        <end position="130"/>
    </location>
</feature>
<feature type="domain" description="O-GlcNAc transferase C-terminal" evidence="5">
    <location>
        <begin position="142"/>
        <end position="284"/>
    </location>
</feature>
<dbReference type="Gene3D" id="3.40.50.2000">
    <property type="entry name" value="Glycogen Phosphorylase B"/>
    <property type="match status" value="1"/>
</dbReference>
<dbReference type="PANTHER" id="PTHR44366:SF1">
    <property type="entry name" value="UDP-N-ACETYLGLUCOSAMINE--PEPTIDE N-ACETYLGLUCOSAMINYLTRANSFERASE 110 KDA SUBUNIT"/>
    <property type="match status" value="1"/>
</dbReference>
<evidence type="ECO:0000313" key="8">
    <source>
        <dbReference type="Proteomes" id="UP000011087"/>
    </source>
</evidence>
<dbReference type="EnsemblProtists" id="EKX44302">
    <property type="protein sequence ID" value="EKX44302"/>
    <property type="gene ID" value="GUITHDRAFT_95096"/>
</dbReference>
<dbReference type="GO" id="GO:0097363">
    <property type="term" value="F:protein O-acetylglucosaminyltransferase activity"/>
    <property type="evidence" value="ECO:0007669"/>
    <property type="project" value="TreeGrafter"/>
</dbReference>
<dbReference type="InterPro" id="IPR011990">
    <property type="entry name" value="TPR-like_helical_dom_sf"/>
</dbReference>
<keyword evidence="4" id="KW-0802">TPR repeat</keyword>
<dbReference type="Gene3D" id="3.40.50.11380">
    <property type="match status" value="1"/>
</dbReference>
<dbReference type="STRING" id="905079.L1J7M2"/>
<dbReference type="PaxDb" id="55529-EKX44302"/>
<keyword evidence="2" id="KW-0808">Transferase</keyword>
<evidence type="ECO:0000256" key="1">
    <source>
        <dbReference type="ARBA" id="ARBA00004922"/>
    </source>
</evidence>
<evidence type="ECO:0000259" key="5">
    <source>
        <dbReference type="Pfam" id="PF13844"/>
    </source>
</evidence>
<feature type="non-terminal residue" evidence="6">
    <location>
        <position position="1"/>
    </location>
</feature>
<dbReference type="RefSeq" id="XP_005831282.1">
    <property type="nucleotide sequence ID" value="XM_005831225.1"/>
</dbReference>
<dbReference type="EMBL" id="JH993005">
    <property type="protein sequence ID" value="EKX44302.1"/>
    <property type="molecule type" value="Genomic_DNA"/>
</dbReference>
<evidence type="ECO:0000256" key="3">
    <source>
        <dbReference type="ARBA" id="ARBA00022737"/>
    </source>
</evidence>
<sequence length="286" mass="32444">MHDRSRFEVICFSLSKNDESEYFKKISSEVERFIDVSQMSSIDIARLINSMRVHVLFNLNGYTKGARNEIFAFQPSPVQVSYMGFCGTMGASFIQYLVTDPIVSPLALESLYTEKLVHMPHSYFVNDHKQSSLEVLDPSTWPSRAQYGIPEDKIVLCNFNQLYKIDPLILDVWCRILHKLPETVLWLLRFPHAGEAGIRREARARGIADDRIIFTDVANKSEHIRRGVCADLFLDSYQCNAHTTGCDILWSGTPIVTTPQEKMSCRVAASLVNALGCKELITDSLE</sequence>
<keyword evidence="8" id="KW-1185">Reference proteome</keyword>
<organism evidence="6">
    <name type="scientific">Guillardia theta (strain CCMP2712)</name>
    <name type="common">Cryptophyte</name>
    <dbReference type="NCBI Taxonomy" id="905079"/>
    <lineage>
        <taxon>Eukaryota</taxon>
        <taxon>Cryptophyceae</taxon>
        <taxon>Pyrenomonadales</taxon>
        <taxon>Geminigeraceae</taxon>
        <taxon>Guillardia</taxon>
    </lineage>
</organism>
<proteinExistence type="predicted"/>
<dbReference type="OMA" id="IEAWRAP"/>
<dbReference type="SUPFAM" id="SSF48452">
    <property type="entry name" value="TPR-like"/>
    <property type="match status" value="1"/>
</dbReference>
<gene>
    <name evidence="6" type="ORF">GUITHDRAFT_95096</name>
</gene>
<dbReference type="PANTHER" id="PTHR44366">
    <property type="entry name" value="UDP-N-ACETYLGLUCOSAMINE--PEPTIDE N-ACETYLGLUCOSAMINYLTRANSFERASE 110 KDA SUBUNIT"/>
    <property type="match status" value="1"/>
</dbReference>
<keyword evidence="3" id="KW-0677">Repeat</keyword>
<dbReference type="Proteomes" id="UP000011087">
    <property type="component" value="Unassembled WGS sequence"/>
</dbReference>
<evidence type="ECO:0000256" key="4">
    <source>
        <dbReference type="ARBA" id="ARBA00022803"/>
    </source>
</evidence>
<dbReference type="GO" id="GO:0006493">
    <property type="term" value="P:protein O-linked glycosylation"/>
    <property type="evidence" value="ECO:0007669"/>
    <property type="project" value="InterPro"/>
</dbReference>
<evidence type="ECO:0000256" key="2">
    <source>
        <dbReference type="ARBA" id="ARBA00022679"/>
    </source>
</evidence>
<protein>
    <recommendedName>
        <fullName evidence="5">O-GlcNAc transferase C-terminal domain-containing protein</fullName>
    </recommendedName>
</protein>
<reference evidence="6 8" key="1">
    <citation type="journal article" date="2012" name="Nature">
        <title>Algal genomes reveal evolutionary mosaicism and the fate of nucleomorphs.</title>
        <authorList>
            <consortium name="DOE Joint Genome Institute"/>
            <person name="Curtis B.A."/>
            <person name="Tanifuji G."/>
            <person name="Burki F."/>
            <person name="Gruber A."/>
            <person name="Irimia M."/>
            <person name="Maruyama S."/>
            <person name="Arias M.C."/>
            <person name="Ball S.G."/>
            <person name="Gile G.H."/>
            <person name="Hirakawa Y."/>
            <person name="Hopkins J.F."/>
            <person name="Kuo A."/>
            <person name="Rensing S.A."/>
            <person name="Schmutz J."/>
            <person name="Symeonidi A."/>
            <person name="Elias M."/>
            <person name="Eveleigh R.J."/>
            <person name="Herman E.K."/>
            <person name="Klute M.J."/>
            <person name="Nakayama T."/>
            <person name="Obornik M."/>
            <person name="Reyes-Prieto A."/>
            <person name="Armbrust E.V."/>
            <person name="Aves S.J."/>
            <person name="Beiko R.G."/>
            <person name="Coutinho P."/>
            <person name="Dacks J.B."/>
            <person name="Durnford D.G."/>
            <person name="Fast N.M."/>
            <person name="Green B.R."/>
            <person name="Grisdale C.J."/>
            <person name="Hempel F."/>
            <person name="Henrissat B."/>
            <person name="Hoppner M.P."/>
            <person name="Ishida K."/>
            <person name="Kim E."/>
            <person name="Koreny L."/>
            <person name="Kroth P.G."/>
            <person name="Liu Y."/>
            <person name="Malik S.B."/>
            <person name="Maier U.G."/>
            <person name="McRose D."/>
            <person name="Mock T."/>
            <person name="Neilson J.A."/>
            <person name="Onodera N.T."/>
            <person name="Poole A.M."/>
            <person name="Pritham E.J."/>
            <person name="Richards T.A."/>
            <person name="Rocap G."/>
            <person name="Roy S.W."/>
            <person name="Sarai C."/>
            <person name="Schaack S."/>
            <person name="Shirato S."/>
            <person name="Slamovits C.H."/>
            <person name="Spencer D.F."/>
            <person name="Suzuki S."/>
            <person name="Worden A.Z."/>
            <person name="Zauner S."/>
            <person name="Barry K."/>
            <person name="Bell C."/>
            <person name="Bharti A.K."/>
            <person name="Crow J.A."/>
            <person name="Grimwood J."/>
            <person name="Kramer R."/>
            <person name="Lindquist E."/>
            <person name="Lucas S."/>
            <person name="Salamov A."/>
            <person name="McFadden G.I."/>
            <person name="Lane C.E."/>
            <person name="Keeling P.J."/>
            <person name="Gray M.W."/>
            <person name="Grigoriev I.V."/>
            <person name="Archibald J.M."/>
        </authorList>
    </citation>
    <scope>NUCLEOTIDE SEQUENCE</scope>
    <source>
        <strain evidence="6 8">CCMP2712</strain>
    </source>
</reference>
<comment type="pathway">
    <text evidence="1">Protein modification; protein glycosylation.</text>
</comment>
<name>L1J7M2_GUITC</name>
<reference evidence="8" key="2">
    <citation type="submission" date="2012-11" db="EMBL/GenBank/DDBJ databases">
        <authorList>
            <person name="Kuo A."/>
            <person name="Curtis B.A."/>
            <person name="Tanifuji G."/>
            <person name="Burki F."/>
            <person name="Gruber A."/>
            <person name="Irimia M."/>
            <person name="Maruyama S."/>
            <person name="Arias M.C."/>
            <person name="Ball S.G."/>
            <person name="Gile G.H."/>
            <person name="Hirakawa Y."/>
            <person name="Hopkins J.F."/>
            <person name="Rensing S.A."/>
            <person name="Schmutz J."/>
            <person name="Symeonidi A."/>
            <person name="Elias M."/>
            <person name="Eveleigh R.J."/>
            <person name="Herman E.K."/>
            <person name="Klute M.J."/>
            <person name="Nakayama T."/>
            <person name="Obornik M."/>
            <person name="Reyes-Prieto A."/>
            <person name="Armbrust E.V."/>
            <person name="Aves S.J."/>
            <person name="Beiko R.G."/>
            <person name="Coutinho P."/>
            <person name="Dacks J.B."/>
            <person name="Durnford D.G."/>
            <person name="Fast N.M."/>
            <person name="Green B.R."/>
            <person name="Grisdale C."/>
            <person name="Hempe F."/>
            <person name="Henrissat B."/>
            <person name="Hoppner M.P."/>
            <person name="Ishida K.-I."/>
            <person name="Kim E."/>
            <person name="Koreny L."/>
            <person name="Kroth P.G."/>
            <person name="Liu Y."/>
            <person name="Malik S.-B."/>
            <person name="Maier U.G."/>
            <person name="McRose D."/>
            <person name="Mock T."/>
            <person name="Neilson J.A."/>
            <person name="Onodera N.T."/>
            <person name="Poole A.M."/>
            <person name="Pritham E.J."/>
            <person name="Richards T.A."/>
            <person name="Rocap G."/>
            <person name="Roy S.W."/>
            <person name="Sarai C."/>
            <person name="Schaack S."/>
            <person name="Shirato S."/>
            <person name="Slamovits C.H."/>
            <person name="Spencer D.F."/>
            <person name="Suzuki S."/>
            <person name="Worden A.Z."/>
            <person name="Zauner S."/>
            <person name="Barry K."/>
            <person name="Bell C."/>
            <person name="Bharti A.K."/>
            <person name="Crow J.A."/>
            <person name="Grimwood J."/>
            <person name="Kramer R."/>
            <person name="Lindquist E."/>
            <person name="Lucas S."/>
            <person name="Salamov A."/>
            <person name="McFadden G.I."/>
            <person name="Lane C.E."/>
            <person name="Keeling P.J."/>
            <person name="Gray M.W."/>
            <person name="Grigoriev I.V."/>
            <person name="Archibald J.M."/>
        </authorList>
    </citation>
    <scope>NUCLEOTIDE SEQUENCE</scope>
    <source>
        <strain evidence="8">CCMP2712</strain>
    </source>
</reference>
<dbReference type="HOGENOM" id="CLU_001721_2_2_1"/>
<evidence type="ECO:0000313" key="6">
    <source>
        <dbReference type="EMBL" id="EKX44302.1"/>
    </source>
</evidence>
<dbReference type="Pfam" id="PF13844">
    <property type="entry name" value="Glyco_transf_41"/>
    <property type="match status" value="2"/>
</dbReference>
<dbReference type="OrthoDB" id="421121at2759"/>
<dbReference type="InterPro" id="IPR037919">
    <property type="entry name" value="OGT"/>
</dbReference>
<evidence type="ECO:0000313" key="7">
    <source>
        <dbReference type="EnsemblProtists" id="EKX44302"/>
    </source>
</evidence>
<dbReference type="InterPro" id="IPR029489">
    <property type="entry name" value="OGT/SEC/SPY_C"/>
</dbReference>
<accession>L1J7M2</accession>
<dbReference type="KEGG" id="gtt:GUITHDRAFT_95096"/>
<dbReference type="GeneID" id="17300906"/>
<dbReference type="AlphaFoldDB" id="L1J7M2"/>
<reference evidence="7" key="3">
    <citation type="submission" date="2015-06" db="UniProtKB">
        <authorList>
            <consortium name="EnsemblProtists"/>
        </authorList>
    </citation>
    <scope>IDENTIFICATION</scope>
</reference>
<dbReference type="eggNOG" id="KOG4626">
    <property type="taxonomic scope" value="Eukaryota"/>
</dbReference>